<proteinExistence type="predicted"/>
<dbReference type="SUPFAM" id="SSF52540">
    <property type="entry name" value="P-loop containing nucleoside triphosphate hydrolases"/>
    <property type="match status" value="1"/>
</dbReference>
<dbReference type="OrthoDB" id="9815896at2"/>
<dbReference type="RefSeq" id="WP_079428869.1">
    <property type="nucleotide sequence ID" value="NZ_MZGV01000152.1"/>
</dbReference>
<dbReference type="GO" id="GO:0016887">
    <property type="term" value="F:ATP hydrolysis activity"/>
    <property type="evidence" value="ECO:0007669"/>
    <property type="project" value="InterPro"/>
</dbReference>
<comment type="caution">
    <text evidence="2">The sequence shown here is derived from an EMBL/GenBank/DDBJ whole genome shotgun (WGS) entry which is preliminary data.</text>
</comment>
<dbReference type="AlphaFoldDB" id="A0A1V4I3S4"/>
<protein>
    <recommendedName>
        <fullName evidence="1">ORC1/DEAH AAA+ ATPase domain-containing protein</fullName>
    </recommendedName>
</protein>
<organism evidence="2 3">
    <name type="scientific">Clostridium oryzae</name>
    <dbReference type="NCBI Taxonomy" id="1450648"/>
    <lineage>
        <taxon>Bacteria</taxon>
        <taxon>Bacillati</taxon>
        <taxon>Bacillota</taxon>
        <taxon>Clostridia</taxon>
        <taxon>Eubacteriales</taxon>
        <taxon>Clostridiaceae</taxon>
        <taxon>Clostridium</taxon>
    </lineage>
</organism>
<dbReference type="Pfam" id="PF13401">
    <property type="entry name" value="AAA_22"/>
    <property type="match status" value="1"/>
</dbReference>
<keyword evidence="3" id="KW-1185">Reference proteome</keyword>
<accession>A0A1V4I3S4</accession>
<dbReference type="PANTHER" id="PTHR35894">
    <property type="entry name" value="GENERAL SECRETION PATHWAY PROTEIN A-RELATED"/>
    <property type="match status" value="1"/>
</dbReference>
<evidence type="ECO:0000313" key="3">
    <source>
        <dbReference type="Proteomes" id="UP000190080"/>
    </source>
</evidence>
<dbReference type="EMBL" id="MZGV01000152">
    <property type="protein sequence ID" value="OPJ54549.1"/>
    <property type="molecule type" value="Genomic_DNA"/>
</dbReference>
<dbReference type="InterPro" id="IPR052026">
    <property type="entry name" value="ExeA_AAA_ATPase_DNA-bind"/>
</dbReference>
<dbReference type="Proteomes" id="UP000190080">
    <property type="component" value="Unassembled WGS sequence"/>
</dbReference>
<dbReference type="STRING" id="1450648.CLORY_45660"/>
<reference evidence="2 3" key="1">
    <citation type="submission" date="2017-03" db="EMBL/GenBank/DDBJ databases">
        <title>Genome sequence of Clostridium oryzae DSM 28571.</title>
        <authorList>
            <person name="Poehlein A."/>
            <person name="Daniel R."/>
        </authorList>
    </citation>
    <scope>NUCLEOTIDE SEQUENCE [LARGE SCALE GENOMIC DNA]</scope>
    <source>
        <strain evidence="2 3">DSM 28571</strain>
    </source>
</reference>
<dbReference type="Gene3D" id="3.40.50.300">
    <property type="entry name" value="P-loop containing nucleotide triphosphate hydrolases"/>
    <property type="match status" value="1"/>
</dbReference>
<name>A0A1V4I3S4_9CLOT</name>
<evidence type="ECO:0000259" key="1">
    <source>
        <dbReference type="Pfam" id="PF13401"/>
    </source>
</evidence>
<dbReference type="InterPro" id="IPR027417">
    <property type="entry name" value="P-loop_NTPase"/>
</dbReference>
<gene>
    <name evidence="2" type="ORF">CLORY_45660</name>
</gene>
<feature type="domain" description="ORC1/DEAH AAA+ ATPase" evidence="1">
    <location>
        <begin position="45"/>
        <end position="169"/>
    </location>
</feature>
<dbReference type="PANTHER" id="PTHR35894:SF1">
    <property type="entry name" value="PHOSPHORIBULOKINASE _ URIDINE KINASE FAMILY"/>
    <property type="match status" value="1"/>
</dbReference>
<sequence length="267" mass="30166">MNNINSSLCQHFKLNCVPFLERSKTSFEYKQFNDNLELLSSAFMTRQIVCITGASGTGKSSLIFYAVNQLEPSQFRIAGIELSNPNKKALYKTLAIKVGLKPAYNADDIKLQLINFFDEENAQGKFNTVIIDEAHTLSISLFDELRSFYDEGLNFSLVFSGLPPLKNQLNLAVNQPLKQRIFVFLDCCALSLSETKEYILSQLNVVGAKVPVFDEQCFPFLHSVTSGVPRRINQLCYGGLLAALKRRETIVSEYILRNVHENLNYQV</sequence>
<evidence type="ECO:0000313" key="2">
    <source>
        <dbReference type="EMBL" id="OPJ54549.1"/>
    </source>
</evidence>
<dbReference type="InterPro" id="IPR049945">
    <property type="entry name" value="AAA_22"/>
</dbReference>